<evidence type="ECO:0000259" key="1">
    <source>
        <dbReference type="Pfam" id="PF25411"/>
    </source>
</evidence>
<dbReference type="AlphaFoldDB" id="A0A161WDI8"/>
<gene>
    <name evidence="2" type="ORF">CI238_10697</name>
</gene>
<dbReference type="InterPro" id="IPR057210">
    <property type="entry name" value="DUF7888"/>
</dbReference>
<reference evidence="2 3" key="1">
    <citation type="submission" date="2015-06" db="EMBL/GenBank/DDBJ databases">
        <title>Survival trade-offs in plant roots during colonization by closely related pathogenic and mutualistic fungi.</title>
        <authorList>
            <person name="Hacquard S."/>
            <person name="Kracher B."/>
            <person name="Hiruma K."/>
            <person name="Weinman A."/>
            <person name="Muench P."/>
            <person name="Garrido Oter R."/>
            <person name="Ver Loren van Themaat E."/>
            <person name="Dallerey J.-F."/>
            <person name="Damm U."/>
            <person name="Henrissat B."/>
            <person name="Lespinet O."/>
            <person name="Thon M."/>
            <person name="Kemen E."/>
            <person name="McHardy A.C."/>
            <person name="Schulze-Lefert P."/>
            <person name="O'Connell R.J."/>
        </authorList>
    </citation>
    <scope>NUCLEOTIDE SEQUENCE [LARGE SCALE GENOMIC DNA]</scope>
    <source>
        <strain evidence="2 3">MAFF 238704</strain>
    </source>
</reference>
<dbReference type="STRING" id="1573173.A0A161WDI8"/>
<comment type="caution">
    <text evidence="2">The sequence shown here is derived from an EMBL/GenBank/DDBJ whole genome shotgun (WGS) entry which is preliminary data.</text>
</comment>
<organism evidence="2 3">
    <name type="scientific">Colletotrichum incanum</name>
    <name type="common">Soybean anthracnose fungus</name>
    <dbReference type="NCBI Taxonomy" id="1573173"/>
    <lineage>
        <taxon>Eukaryota</taxon>
        <taxon>Fungi</taxon>
        <taxon>Dikarya</taxon>
        <taxon>Ascomycota</taxon>
        <taxon>Pezizomycotina</taxon>
        <taxon>Sordariomycetes</taxon>
        <taxon>Hypocreomycetidae</taxon>
        <taxon>Glomerellales</taxon>
        <taxon>Glomerellaceae</taxon>
        <taxon>Colletotrichum</taxon>
        <taxon>Colletotrichum spaethianum species complex</taxon>
    </lineage>
</organism>
<sequence length="192" mass="20029">MLFKNILTASIIGLTSFGMSSPVEIAERGVIVSSDTGSVDVGQVITAVKRDVIARQDLSMPKPGGPVPKIGNTGSAATAILKIVSQVNNLIATMIEGDLAKRRTFTQRTVAEVSQQHPGLSVVVCNVGYVVTGAPVLLVTSVSYNAKLGANVSFDIVVFGRGSTFTRRGDGGFENWAYKVPGCQANGAVLTC</sequence>
<name>A0A161WDI8_COLIC</name>
<accession>A0A161WDI8</accession>
<keyword evidence="3" id="KW-1185">Reference proteome</keyword>
<protein>
    <recommendedName>
        <fullName evidence="1">DUF7888 domain-containing protein</fullName>
    </recommendedName>
</protein>
<evidence type="ECO:0000313" key="3">
    <source>
        <dbReference type="Proteomes" id="UP000076584"/>
    </source>
</evidence>
<evidence type="ECO:0000313" key="2">
    <source>
        <dbReference type="EMBL" id="KZL82398.1"/>
    </source>
</evidence>
<dbReference type="EMBL" id="LFIW01001390">
    <property type="protein sequence ID" value="KZL82398.1"/>
    <property type="molecule type" value="Genomic_DNA"/>
</dbReference>
<proteinExistence type="predicted"/>
<feature type="domain" description="DUF7888" evidence="1">
    <location>
        <begin position="74"/>
        <end position="184"/>
    </location>
</feature>
<dbReference type="Proteomes" id="UP000076584">
    <property type="component" value="Unassembled WGS sequence"/>
</dbReference>
<dbReference type="Pfam" id="PF25411">
    <property type="entry name" value="DUF7888"/>
    <property type="match status" value="1"/>
</dbReference>